<dbReference type="PANTHER" id="PTHR12234">
    <property type="entry name" value="FORMIMINOTRANSFERASE-CYCLODEAMINASE"/>
    <property type="match status" value="1"/>
</dbReference>
<keyword evidence="4" id="KW-0963">Cytoplasm</keyword>
<dbReference type="InterPro" id="IPR037064">
    <property type="entry name" value="Formiminotransferase_N_sf"/>
</dbReference>
<keyword evidence="11" id="KW-1185">Reference proteome</keyword>
<evidence type="ECO:0000313" key="10">
    <source>
        <dbReference type="EMBL" id="KYO65854.1"/>
    </source>
</evidence>
<dbReference type="UniPathway" id="UPA00379">
    <property type="reaction ID" value="UER00555"/>
</dbReference>
<dbReference type="PATRIC" id="fig|520767.4.peg.1597"/>
<evidence type="ECO:0000256" key="2">
    <source>
        <dbReference type="ARBA" id="ARBA00005082"/>
    </source>
</evidence>
<dbReference type="InterPro" id="IPR051623">
    <property type="entry name" value="FTCD"/>
</dbReference>
<dbReference type="GO" id="GO:0005542">
    <property type="term" value="F:folic acid binding"/>
    <property type="evidence" value="ECO:0007669"/>
    <property type="project" value="UniProtKB-KW"/>
</dbReference>
<dbReference type="Gene3D" id="3.30.990.10">
    <property type="entry name" value="Formiminotransferase, N-terminal subdomain"/>
    <property type="match status" value="1"/>
</dbReference>
<dbReference type="InterPro" id="IPR004227">
    <property type="entry name" value="Formiminotransferase_cat"/>
</dbReference>
<comment type="pathway">
    <text evidence="2">Amino-acid degradation; L-histidine degradation into L-glutamate; L-glutamate from N-formimidoyl-L-glutamate (transferase route): step 1/1.</text>
</comment>
<reference evidence="10 11" key="1">
    <citation type="submission" date="2015-12" db="EMBL/GenBank/DDBJ databases">
        <title>Draft genome of Thermovenabulum gondwanense isolated from a red thermophilic microbial mat colonisisng an outflow channel of a bore well.</title>
        <authorList>
            <person name="Patel B.K."/>
        </authorList>
    </citation>
    <scope>NUCLEOTIDE SEQUENCE [LARGE SCALE GENOMIC DNA]</scope>
    <source>
        <strain evidence="10 11">R270</strain>
    </source>
</reference>
<name>A0A161QAZ6_9FIRM</name>
<dbReference type="GO" id="GO:0005737">
    <property type="term" value="C:cytoplasm"/>
    <property type="evidence" value="ECO:0007669"/>
    <property type="project" value="UniProtKB-SubCell"/>
</dbReference>
<dbReference type="GO" id="GO:0030409">
    <property type="term" value="F:glutamate formimidoyltransferase activity"/>
    <property type="evidence" value="ECO:0007669"/>
    <property type="project" value="UniProtKB-EC"/>
</dbReference>
<organism evidence="10 11">
    <name type="scientific">Thermovenabulum gondwanense</name>
    <dbReference type="NCBI Taxonomy" id="520767"/>
    <lineage>
        <taxon>Bacteria</taxon>
        <taxon>Bacillati</taxon>
        <taxon>Bacillota</taxon>
        <taxon>Clostridia</taxon>
        <taxon>Thermosediminibacterales</taxon>
        <taxon>Thermosediminibacteraceae</taxon>
        <taxon>Thermovenabulum</taxon>
    </lineage>
</organism>
<evidence type="ECO:0000256" key="3">
    <source>
        <dbReference type="ARBA" id="ARBA00012252"/>
    </source>
</evidence>
<dbReference type="SMART" id="SM01221">
    <property type="entry name" value="FTCD"/>
    <property type="match status" value="1"/>
</dbReference>
<dbReference type="AlphaFoldDB" id="A0A161QAZ6"/>
<keyword evidence="6" id="KW-0369">Histidine metabolism</keyword>
<evidence type="ECO:0000256" key="6">
    <source>
        <dbReference type="ARBA" id="ARBA00022808"/>
    </source>
</evidence>
<dbReference type="GO" id="GO:0019557">
    <property type="term" value="P:L-histidine catabolic process to glutamate and formate"/>
    <property type="evidence" value="ECO:0007669"/>
    <property type="project" value="UniProtKB-UniPathway"/>
</dbReference>
<dbReference type="GO" id="GO:0019556">
    <property type="term" value="P:L-histidine catabolic process to glutamate and formamide"/>
    <property type="evidence" value="ECO:0007669"/>
    <property type="project" value="UniProtKB-UniPathway"/>
</dbReference>
<accession>A0A161QAZ6</accession>
<protein>
    <recommendedName>
        <fullName evidence="3">glutamate formimidoyltransferase</fullName>
        <ecNumber evidence="3">2.1.2.5</ecNumber>
    </recommendedName>
</protein>
<dbReference type="Pfam" id="PF02971">
    <property type="entry name" value="FTCD"/>
    <property type="match status" value="1"/>
</dbReference>
<evidence type="ECO:0000313" key="11">
    <source>
        <dbReference type="Proteomes" id="UP000075737"/>
    </source>
</evidence>
<dbReference type="STRING" id="520767.ATZ99_14920"/>
<dbReference type="InterPro" id="IPR022384">
    <property type="entry name" value="FormiminoTrfase_cat_dom_sf"/>
</dbReference>
<evidence type="ECO:0000256" key="7">
    <source>
        <dbReference type="ARBA" id="ARBA00022954"/>
    </source>
</evidence>
<keyword evidence="5 10" id="KW-0808">Transferase</keyword>
<evidence type="ECO:0000256" key="4">
    <source>
        <dbReference type="ARBA" id="ARBA00022490"/>
    </source>
</evidence>
<proteinExistence type="predicted"/>
<dbReference type="InterPro" id="IPR037070">
    <property type="entry name" value="Formiminotransferase_C_sf"/>
</dbReference>
<dbReference type="RefSeq" id="WP_068748609.1">
    <property type="nucleotide sequence ID" value="NZ_LOHZ01000032.1"/>
</dbReference>
<feature type="domain" description="Formiminotransferase N-terminal subdomain" evidence="9">
    <location>
        <begin position="3"/>
        <end position="180"/>
    </location>
</feature>
<dbReference type="NCBIfam" id="TIGR02024">
    <property type="entry name" value="FtcD"/>
    <property type="match status" value="1"/>
</dbReference>
<dbReference type="Gene3D" id="3.30.70.670">
    <property type="entry name" value="Formiminotransferase, C-terminal subdomain"/>
    <property type="match status" value="1"/>
</dbReference>
<dbReference type="OrthoDB" id="9773217at2"/>
<dbReference type="PANTHER" id="PTHR12234:SF8">
    <property type="entry name" value="FORMIMINOTRANSFERASE-CYCLODEAMINASE"/>
    <property type="match status" value="1"/>
</dbReference>
<feature type="domain" description="Formiminotransferase C-terminal subdomain" evidence="8">
    <location>
        <begin position="181"/>
        <end position="296"/>
    </location>
</feature>
<keyword evidence="7" id="KW-0290">Folate-binding</keyword>
<dbReference type="SMART" id="SM01222">
    <property type="entry name" value="FTCD_N"/>
    <property type="match status" value="1"/>
</dbReference>
<comment type="subcellular location">
    <subcellularLocation>
        <location evidence="1">Cytoplasm</location>
    </subcellularLocation>
</comment>
<evidence type="ECO:0000256" key="5">
    <source>
        <dbReference type="ARBA" id="ARBA00022679"/>
    </source>
</evidence>
<dbReference type="Pfam" id="PF07837">
    <property type="entry name" value="FTCD_N"/>
    <property type="match status" value="1"/>
</dbReference>
<evidence type="ECO:0000256" key="1">
    <source>
        <dbReference type="ARBA" id="ARBA00004496"/>
    </source>
</evidence>
<dbReference type="EC" id="2.1.2.5" evidence="3"/>
<dbReference type="EMBL" id="LOHZ01000032">
    <property type="protein sequence ID" value="KYO65854.1"/>
    <property type="molecule type" value="Genomic_DNA"/>
</dbReference>
<evidence type="ECO:0000259" key="8">
    <source>
        <dbReference type="SMART" id="SM01221"/>
    </source>
</evidence>
<evidence type="ECO:0000259" key="9">
    <source>
        <dbReference type="SMART" id="SM01222"/>
    </source>
</evidence>
<sequence>MTKIVECIPNFSEGRRKEVIEKIAEEIKKVPKVRLLDYSADQSHNRSVFTFMGEPEAVMEAAFLSAKKAVELIDMTKHKGEHPRMGAVDVIPFVPVKNMTMEECVALSKELGRRIAEELSVPVFLYEASATRPERKNLAEIRKGEFEGMPQKLKDPAWMPDFGKPEIHPTAGVVAVGARMPLIAYNVNLNTSDINIAKNIAKVIRESSGGLKNVKAIGVMLEERQIAQVSMNLTNYEQTAIYRVFELIKMEAKRYGVEIVGSEIVGITPMKALIETAKYYLRLENFNDEKQVLENYLIGE</sequence>
<gene>
    <name evidence="10" type="ORF">ATZ99_14920</name>
</gene>
<comment type="caution">
    <text evidence="10">The sequence shown here is derived from an EMBL/GenBank/DDBJ whole genome shotgun (WGS) entry which is preliminary data.</text>
</comment>
<dbReference type="InterPro" id="IPR012886">
    <property type="entry name" value="Formiminotransferase_N"/>
</dbReference>
<dbReference type="SUPFAM" id="SSF55116">
    <property type="entry name" value="Formiminotransferase domain of formiminotransferase-cyclodeaminase"/>
    <property type="match status" value="2"/>
</dbReference>
<dbReference type="InterPro" id="IPR013802">
    <property type="entry name" value="Formiminotransferase_C"/>
</dbReference>
<dbReference type="Proteomes" id="UP000075737">
    <property type="component" value="Unassembled WGS sequence"/>
</dbReference>